<evidence type="ECO:0000256" key="1">
    <source>
        <dbReference type="SAM" id="MobiDB-lite"/>
    </source>
</evidence>
<protein>
    <submittedName>
        <fullName evidence="2">Chloride channel protein</fullName>
    </submittedName>
</protein>
<proteinExistence type="predicted"/>
<dbReference type="EMBL" id="BKCP01010181">
    <property type="protein sequence ID" value="GER52129.1"/>
    <property type="molecule type" value="Genomic_DNA"/>
</dbReference>
<dbReference type="AlphaFoldDB" id="A0A5A7R3U3"/>
<organism evidence="2 3">
    <name type="scientific">Striga asiatica</name>
    <name type="common">Asiatic witchweed</name>
    <name type="synonym">Buchnera asiatica</name>
    <dbReference type="NCBI Taxonomy" id="4170"/>
    <lineage>
        <taxon>Eukaryota</taxon>
        <taxon>Viridiplantae</taxon>
        <taxon>Streptophyta</taxon>
        <taxon>Embryophyta</taxon>
        <taxon>Tracheophyta</taxon>
        <taxon>Spermatophyta</taxon>
        <taxon>Magnoliopsida</taxon>
        <taxon>eudicotyledons</taxon>
        <taxon>Gunneridae</taxon>
        <taxon>Pentapetalae</taxon>
        <taxon>asterids</taxon>
        <taxon>lamiids</taxon>
        <taxon>Lamiales</taxon>
        <taxon>Orobanchaceae</taxon>
        <taxon>Buchnereae</taxon>
        <taxon>Striga</taxon>
    </lineage>
</organism>
<keyword evidence="3" id="KW-1185">Reference proteome</keyword>
<dbReference type="Proteomes" id="UP000325081">
    <property type="component" value="Unassembled WGS sequence"/>
</dbReference>
<feature type="region of interest" description="Disordered" evidence="1">
    <location>
        <begin position="1"/>
        <end position="67"/>
    </location>
</feature>
<name>A0A5A7R3U3_STRAF</name>
<sequence>MASSTVCTPSERGVTSRSTRSRTLSSPMPRRTAACTAAPYATASSGLQPERHHGWQPSPPQHLSGSSLQARRIFRTGNARVKVNSLVQTLNVHIGLSIGRENPLRPLASCPQPP</sequence>
<evidence type="ECO:0000313" key="3">
    <source>
        <dbReference type="Proteomes" id="UP000325081"/>
    </source>
</evidence>
<reference evidence="3" key="1">
    <citation type="journal article" date="2019" name="Curr. Biol.">
        <title>Genome Sequence of Striga asiatica Provides Insight into the Evolution of Plant Parasitism.</title>
        <authorList>
            <person name="Yoshida S."/>
            <person name="Kim S."/>
            <person name="Wafula E.K."/>
            <person name="Tanskanen J."/>
            <person name="Kim Y.M."/>
            <person name="Honaas L."/>
            <person name="Yang Z."/>
            <person name="Spallek T."/>
            <person name="Conn C.E."/>
            <person name="Ichihashi Y."/>
            <person name="Cheong K."/>
            <person name="Cui S."/>
            <person name="Der J.P."/>
            <person name="Gundlach H."/>
            <person name="Jiao Y."/>
            <person name="Hori C."/>
            <person name="Ishida J.K."/>
            <person name="Kasahara H."/>
            <person name="Kiba T."/>
            <person name="Kim M.S."/>
            <person name="Koo N."/>
            <person name="Laohavisit A."/>
            <person name="Lee Y.H."/>
            <person name="Lumba S."/>
            <person name="McCourt P."/>
            <person name="Mortimer J.C."/>
            <person name="Mutuku J.M."/>
            <person name="Nomura T."/>
            <person name="Sasaki-Sekimoto Y."/>
            <person name="Seto Y."/>
            <person name="Wang Y."/>
            <person name="Wakatake T."/>
            <person name="Sakakibara H."/>
            <person name="Demura T."/>
            <person name="Yamaguchi S."/>
            <person name="Yoneyama K."/>
            <person name="Manabe R.I."/>
            <person name="Nelson D.C."/>
            <person name="Schulman A.H."/>
            <person name="Timko M.P."/>
            <person name="dePamphilis C.W."/>
            <person name="Choi D."/>
            <person name="Shirasu K."/>
        </authorList>
    </citation>
    <scope>NUCLEOTIDE SEQUENCE [LARGE SCALE GENOMIC DNA]</scope>
    <source>
        <strain evidence="3">cv. UVA1</strain>
    </source>
</reference>
<dbReference type="OrthoDB" id="2017405at2759"/>
<gene>
    <name evidence="2" type="ORF">STAS_29563</name>
</gene>
<accession>A0A5A7R3U3</accession>
<feature type="compositionally biased region" description="Low complexity" evidence="1">
    <location>
        <begin position="15"/>
        <end position="43"/>
    </location>
</feature>
<evidence type="ECO:0000313" key="2">
    <source>
        <dbReference type="EMBL" id="GER52129.1"/>
    </source>
</evidence>
<comment type="caution">
    <text evidence="2">The sequence shown here is derived from an EMBL/GenBank/DDBJ whole genome shotgun (WGS) entry which is preliminary data.</text>
</comment>